<sequence length="117" mass="12627">MSTKYCTMARIATVFAFMVLLAVVVEGRDWRFKTVKRVKRGFSGFGADRGYSGSNENASVSGERLSCGDELGGSYGSGSRELGYNRGSNDHRHNRSYSKASATASATAFNGNHKANL</sequence>
<dbReference type="AlphaFoldDB" id="A0A9N8KY90"/>
<evidence type="ECO:0000256" key="1">
    <source>
        <dbReference type="SAM" id="MobiDB-lite"/>
    </source>
</evidence>
<proteinExistence type="predicted"/>
<reference evidence="2" key="1">
    <citation type="submission" date="2021-12" db="EMBL/GenBank/DDBJ databases">
        <authorList>
            <person name="King R."/>
        </authorList>
    </citation>
    <scope>NUCLEOTIDE SEQUENCE</scope>
</reference>
<protein>
    <submittedName>
        <fullName evidence="2">Uncharacterized protein</fullName>
    </submittedName>
</protein>
<name>A0A9N8KY90_CHRIL</name>
<dbReference type="Proteomes" id="UP001154114">
    <property type="component" value="Chromosome 2"/>
</dbReference>
<feature type="region of interest" description="Disordered" evidence="1">
    <location>
        <begin position="78"/>
        <end position="104"/>
    </location>
</feature>
<evidence type="ECO:0000313" key="3">
    <source>
        <dbReference type="Proteomes" id="UP001154114"/>
    </source>
</evidence>
<dbReference type="OrthoDB" id="7463043at2759"/>
<gene>
    <name evidence="2" type="ORF">CINC_LOCUS5431</name>
</gene>
<evidence type="ECO:0000313" key="2">
    <source>
        <dbReference type="EMBL" id="CAD0194577.1"/>
    </source>
</evidence>
<organism evidence="2 3">
    <name type="scientific">Chrysodeixis includens</name>
    <name type="common">Soybean looper</name>
    <name type="synonym">Pseudoplusia includens</name>
    <dbReference type="NCBI Taxonomy" id="689277"/>
    <lineage>
        <taxon>Eukaryota</taxon>
        <taxon>Metazoa</taxon>
        <taxon>Ecdysozoa</taxon>
        <taxon>Arthropoda</taxon>
        <taxon>Hexapoda</taxon>
        <taxon>Insecta</taxon>
        <taxon>Pterygota</taxon>
        <taxon>Neoptera</taxon>
        <taxon>Endopterygota</taxon>
        <taxon>Lepidoptera</taxon>
        <taxon>Glossata</taxon>
        <taxon>Ditrysia</taxon>
        <taxon>Noctuoidea</taxon>
        <taxon>Noctuidae</taxon>
        <taxon>Plusiinae</taxon>
        <taxon>Chrysodeixis</taxon>
    </lineage>
</organism>
<keyword evidence="3" id="KW-1185">Reference proteome</keyword>
<dbReference type="EMBL" id="LR824005">
    <property type="protein sequence ID" value="CAD0194577.1"/>
    <property type="molecule type" value="Genomic_DNA"/>
</dbReference>
<accession>A0A9N8KY90</accession>